<dbReference type="EMBL" id="JBHSTT010000016">
    <property type="protein sequence ID" value="MFC6388683.1"/>
    <property type="molecule type" value="Genomic_DNA"/>
</dbReference>
<keyword evidence="2" id="KW-1185">Reference proteome</keyword>
<dbReference type="RefSeq" id="WP_192284109.1">
    <property type="nucleotide sequence ID" value="NZ_JBHSTT010000016.1"/>
</dbReference>
<comment type="caution">
    <text evidence="1">The sequence shown here is derived from an EMBL/GenBank/DDBJ whole genome shotgun (WGS) entry which is preliminary data.</text>
</comment>
<accession>A0ABW1WMS2</accession>
<evidence type="ECO:0000313" key="1">
    <source>
        <dbReference type="EMBL" id="MFC6388683.1"/>
    </source>
</evidence>
<name>A0ABW1WMS2_9HYPH</name>
<gene>
    <name evidence="1" type="ORF">ACFQDP_04850</name>
</gene>
<reference evidence="2" key="1">
    <citation type="journal article" date="2019" name="Int. J. Syst. Evol. Microbiol.">
        <title>The Global Catalogue of Microorganisms (GCM) 10K type strain sequencing project: providing services to taxonomists for standard genome sequencing and annotation.</title>
        <authorList>
            <consortium name="The Broad Institute Genomics Platform"/>
            <consortium name="The Broad Institute Genome Sequencing Center for Infectious Disease"/>
            <person name="Wu L."/>
            <person name="Ma J."/>
        </authorList>
    </citation>
    <scope>NUCLEOTIDE SEQUENCE [LARGE SCALE GENOMIC DNA]</scope>
    <source>
        <strain evidence="2">CCUG 36916</strain>
    </source>
</reference>
<protein>
    <submittedName>
        <fullName evidence="1">Uncharacterized protein</fullName>
    </submittedName>
</protein>
<sequence length="86" mass="9474">MGSTRHSPPAGNEGCTRSLQDGCRFRIEIILDLADFDRSVDETVYGYVMATLADALNEIADTVVERLVDAQAAQLARPKNFTQRSN</sequence>
<organism evidence="1 2">
    <name type="scientific">Methylorubrum zatmanii</name>
    <dbReference type="NCBI Taxonomy" id="29429"/>
    <lineage>
        <taxon>Bacteria</taxon>
        <taxon>Pseudomonadati</taxon>
        <taxon>Pseudomonadota</taxon>
        <taxon>Alphaproteobacteria</taxon>
        <taxon>Hyphomicrobiales</taxon>
        <taxon>Methylobacteriaceae</taxon>
        <taxon>Methylorubrum</taxon>
    </lineage>
</organism>
<evidence type="ECO:0000313" key="2">
    <source>
        <dbReference type="Proteomes" id="UP001596237"/>
    </source>
</evidence>
<proteinExistence type="predicted"/>
<dbReference type="Proteomes" id="UP001596237">
    <property type="component" value="Unassembled WGS sequence"/>
</dbReference>